<dbReference type="PANTHER" id="PTHR22937:SF65">
    <property type="entry name" value="E3 UBIQUITIN-PROTEIN LIGASE ARK2C"/>
    <property type="match status" value="1"/>
</dbReference>
<comment type="catalytic activity">
    <reaction evidence="1">
        <text>S-ubiquitinyl-[E2 ubiquitin-conjugating enzyme]-L-cysteine + [acceptor protein]-L-lysine = [E2 ubiquitin-conjugating enzyme]-L-cysteine + N(6)-ubiquitinyl-[acceptor protein]-L-lysine.</text>
        <dbReference type="EC" id="2.3.2.27"/>
    </reaction>
</comment>
<feature type="compositionally biased region" description="Low complexity" evidence="11">
    <location>
        <begin position="662"/>
        <end position="678"/>
    </location>
</feature>
<evidence type="ECO:0000256" key="3">
    <source>
        <dbReference type="ARBA" id="ARBA00022679"/>
    </source>
</evidence>
<dbReference type="SMART" id="SM00744">
    <property type="entry name" value="RINGv"/>
    <property type="match status" value="1"/>
</dbReference>
<evidence type="ECO:0000256" key="9">
    <source>
        <dbReference type="ARBA" id="ARBA00022840"/>
    </source>
</evidence>
<feature type="compositionally biased region" description="Pro residues" evidence="11">
    <location>
        <begin position="711"/>
        <end position="730"/>
    </location>
</feature>
<dbReference type="EC" id="2.3.2.27" evidence="2"/>
<keyword evidence="7" id="KW-0833">Ubl conjugation pathway</keyword>
<dbReference type="InterPro" id="IPR011016">
    <property type="entry name" value="Znf_RING-CH"/>
</dbReference>
<dbReference type="InParanoid" id="A0A0G4EV24"/>
<dbReference type="Proteomes" id="UP000041254">
    <property type="component" value="Unassembled WGS sequence"/>
</dbReference>
<evidence type="ECO:0000256" key="6">
    <source>
        <dbReference type="ARBA" id="ARBA00022771"/>
    </source>
</evidence>
<feature type="compositionally biased region" description="Basic and acidic residues" evidence="11">
    <location>
        <begin position="62"/>
        <end position="86"/>
    </location>
</feature>
<evidence type="ECO:0000256" key="11">
    <source>
        <dbReference type="SAM" id="MobiDB-lite"/>
    </source>
</evidence>
<dbReference type="InterPro" id="IPR013083">
    <property type="entry name" value="Znf_RING/FYVE/PHD"/>
</dbReference>
<keyword evidence="6 10" id="KW-0863">Zinc-finger</keyword>
<feature type="region of interest" description="Disordered" evidence="11">
    <location>
        <begin position="1"/>
        <end position="98"/>
    </location>
</feature>
<organism evidence="13 14">
    <name type="scientific">Vitrella brassicaformis (strain CCMP3155)</name>
    <dbReference type="NCBI Taxonomy" id="1169540"/>
    <lineage>
        <taxon>Eukaryota</taxon>
        <taxon>Sar</taxon>
        <taxon>Alveolata</taxon>
        <taxon>Colpodellida</taxon>
        <taxon>Vitrellaceae</taxon>
        <taxon>Vitrella</taxon>
    </lineage>
</organism>
<keyword evidence="5" id="KW-0547">Nucleotide-binding</keyword>
<reference evidence="13 14" key="1">
    <citation type="submission" date="2014-11" db="EMBL/GenBank/DDBJ databases">
        <authorList>
            <person name="Zhu J."/>
            <person name="Qi W."/>
            <person name="Song R."/>
        </authorList>
    </citation>
    <scope>NUCLEOTIDE SEQUENCE [LARGE SCALE GENOMIC DNA]</scope>
</reference>
<dbReference type="PROSITE" id="PS50089">
    <property type="entry name" value="ZF_RING_2"/>
    <property type="match status" value="1"/>
</dbReference>
<dbReference type="InterPro" id="IPR045191">
    <property type="entry name" value="MBR1/2-like"/>
</dbReference>
<evidence type="ECO:0000256" key="1">
    <source>
        <dbReference type="ARBA" id="ARBA00000900"/>
    </source>
</evidence>
<dbReference type="PANTHER" id="PTHR22937">
    <property type="entry name" value="E3 UBIQUITIN-PROTEIN LIGASE RNF165"/>
    <property type="match status" value="1"/>
</dbReference>
<keyword evidence="9" id="KW-0067">ATP-binding</keyword>
<dbReference type="GO" id="GO:0005524">
    <property type="term" value="F:ATP binding"/>
    <property type="evidence" value="ECO:0007669"/>
    <property type="project" value="UniProtKB-KW"/>
</dbReference>
<dbReference type="Pfam" id="PF13639">
    <property type="entry name" value="zf-RING_2"/>
    <property type="match status" value="1"/>
</dbReference>
<dbReference type="SUPFAM" id="SSF54585">
    <property type="entry name" value="Cdc48 domain 2-like"/>
    <property type="match status" value="1"/>
</dbReference>
<feature type="compositionally biased region" description="Acidic residues" evidence="11">
    <location>
        <begin position="679"/>
        <end position="694"/>
    </location>
</feature>
<dbReference type="Gene3D" id="3.10.330.10">
    <property type="match status" value="3"/>
</dbReference>
<evidence type="ECO:0000256" key="8">
    <source>
        <dbReference type="ARBA" id="ARBA00022833"/>
    </source>
</evidence>
<dbReference type="STRING" id="1169540.A0A0G4EV24"/>
<feature type="region of interest" description="Disordered" evidence="11">
    <location>
        <begin position="122"/>
        <end position="166"/>
    </location>
</feature>
<feature type="domain" description="RING-type" evidence="12">
    <location>
        <begin position="599"/>
        <end position="640"/>
    </location>
</feature>
<dbReference type="Gene3D" id="3.30.40.10">
    <property type="entry name" value="Zinc/RING finger domain, C3HC4 (zinc finger)"/>
    <property type="match status" value="1"/>
</dbReference>
<dbReference type="GO" id="GO:0008270">
    <property type="term" value="F:zinc ion binding"/>
    <property type="evidence" value="ECO:0007669"/>
    <property type="project" value="UniProtKB-KW"/>
</dbReference>
<dbReference type="OrthoDB" id="9984778at2759"/>
<evidence type="ECO:0000259" key="12">
    <source>
        <dbReference type="PROSITE" id="PS50089"/>
    </source>
</evidence>
<dbReference type="AlphaFoldDB" id="A0A0G4EV24"/>
<keyword evidence="8" id="KW-0862">Zinc</keyword>
<dbReference type="InterPro" id="IPR029067">
    <property type="entry name" value="CDC48_domain_2-like_sf"/>
</dbReference>
<dbReference type="PhylomeDB" id="A0A0G4EV24"/>
<dbReference type="SMART" id="SM00184">
    <property type="entry name" value="RING"/>
    <property type="match status" value="1"/>
</dbReference>
<feature type="compositionally biased region" description="Low complexity" evidence="11">
    <location>
        <begin position="129"/>
        <end position="141"/>
    </location>
</feature>
<evidence type="ECO:0000256" key="4">
    <source>
        <dbReference type="ARBA" id="ARBA00022723"/>
    </source>
</evidence>
<keyword evidence="4" id="KW-0479">Metal-binding</keyword>
<evidence type="ECO:0000256" key="2">
    <source>
        <dbReference type="ARBA" id="ARBA00012483"/>
    </source>
</evidence>
<evidence type="ECO:0000256" key="5">
    <source>
        <dbReference type="ARBA" id="ARBA00022741"/>
    </source>
</evidence>
<dbReference type="SUPFAM" id="SSF57850">
    <property type="entry name" value="RING/U-box"/>
    <property type="match status" value="1"/>
</dbReference>
<evidence type="ECO:0000313" key="13">
    <source>
        <dbReference type="EMBL" id="CEM01892.1"/>
    </source>
</evidence>
<evidence type="ECO:0000256" key="10">
    <source>
        <dbReference type="PROSITE-ProRule" id="PRU00175"/>
    </source>
</evidence>
<feature type="region of interest" description="Disordered" evidence="11">
    <location>
        <begin position="647"/>
        <end position="775"/>
    </location>
</feature>
<evidence type="ECO:0000256" key="7">
    <source>
        <dbReference type="ARBA" id="ARBA00022786"/>
    </source>
</evidence>
<feature type="compositionally biased region" description="Pro residues" evidence="11">
    <location>
        <begin position="144"/>
        <end position="165"/>
    </location>
</feature>
<name>A0A0G4EV24_VITBC</name>
<dbReference type="VEuPathDB" id="CryptoDB:Vbra_22546"/>
<accession>A0A0G4EV24</accession>
<protein>
    <recommendedName>
        <fullName evidence="2">RING-type E3 ubiquitin transferase</fullName>
        <ecNumber evidence="2">2.3.2.27</ecNumber>
    </recommendedName>
</protein>
<feature type="compositionally biased region" description="Low complexity" evidence="11">
    <location>
        <begin position="695"/>
        <end position="710"/>
    </location>
</feature>
<dbReference type="InterPro" id="IPR001841">
    <property type="entry name" value="Znf_RING"/>
</dbReference>
<evidence type="ECO:0000313" key="14">
    <source>
        <dbReference type="Proteomes" id="UP000041254"/>
    </source>
</evidence>
<proteinExistence type="predicted"/>
<keyword evidence="3" id="KW-0808">Transferase</keyword>
<gene>
    <name evidence="13" type="ORF">Vbra_22546</name>
</gene>
<dbReference type="EMBL" id="CDMY01000312">
    <property type="protein sequence ID" value="CEM01892.1"/>
    <property type="molecule type" value="Genomic_DNA"/>
</dbReference>
<sequence length="775" mass="84977">MGNQQSDGHAHPVTHSCVQGLQLNETPPLVPPARSADDPRLARETVQLARPEGEAASAADGGHPREHKDQQGEGEGKGGDGAHSEPPDDGSPSDSAAVAVAAAEGGGTINEVREVQRKRYEQFKRSQRGSAAASGSASASSTGDPPPCYPTTYPPPLNSLPPKPVPAVLRQPEANLRELDTLWIRPYKTSEIDALFEDNQHDQERVQQYLWDTYVKSFFSEQLRYVESGQNLEMCPAGVEEFPCTFRITCCSPWDGVVTASTVFHLIGEPLIHQPAERLHLLPIGSPPALAGVPDDQAGAALFARYIKPFFRANTCRHLIEGETLVCDDVRFKVVALTPPQGFITRETRIHMDGTPLSYYELVEFQPIDESLPPAMRGERYNGDAQDQLFELYLRPHYEGRECIVRNGEEIVIDKVRFKPITFLPRLNGIGVVGANTAITCAQHTMSEEALRQLQINEDMRLAMQLQQREGGLRGLRMMGRGRGGPHPPAEFPGLVRLGFPGSSSGISDIGAWLRGTIQQMYETLPRDDPRRARLALILEEFPDDTNFDIDTLQRFRERLEFRGASEQDIQRRTITWNFAKPAHPPPSEDIESDDRLTCRICLAPFENDELIRCLPCFHRFHSTCATSWLRQSKVCPICKMAIDASGTDTNPFGETPDLLGAPAPTADQQQQPAAPSAEEGDEEEADASSDDQADSPPSSAPHLPSSSSASPPPPVPPPPPPPPGLPPTLPDQQPSAGGGRQARVLPDEEVAAFFGEEPPGMPERRRPARGNEFL</sequence>
<feature type="compositionally biased region" description="Polar residues" evidence="11">
    <location>
        <begin position="16"/>
        <end position="25"/>
    </location>
</feature>
<dbReference type="GO" id="GO:0061630">
    <property type="term" value="F:ubiquitin protein ligase activity"/>
    <property type="evidence" value="ECO:0007669"/>
    <property type="project" value="UniProtKB-EC"/>
</dbReference>
<keyword evidence="14" id="KW-1185">Reference proteome</keyword>